<name>A0A1G5RQ82_9FIRM</name>
<reference evidence="2 3" key="1">
    <citation type="submission" date="2016-10" db="EMBL/GenBank/DDBJ databases">
        <authorList>
            <person name="de Groot N.N."/>
        </authorList>
    </citation>
    <scope>NUCLEOTIDE SEQUENCE [LARGE SCALE GENOMIC DNA]</scope>
    <source>
        <strain evidence="2 3">DSM 2784</strain>
    </source>
</reference>
<keyword evidence="3" id="KW-1185">Reference proteome</keyword>
<feature type="domain" description="Putative Se/S carrier protein-like" evidence="1">
    <location>
        <begin position="5"/>
        <end position="56"/>
    </location>
</feature>
<dbReference type="InterPro" id="IPR021778">
    <property type="entry name" value="Se/S_carrier-like"/>
</dbReference>
<accession>A0A1G5RQ82</accession>
<organism evidence="2 3">
    <name type="scientific">Acidaminobacter hydrogenoformans DSM 2784</name>
    <dbReference type="NCBI Taxonomy" id="1120920"/>
    <lineage>
        <taxon>Bacteria</taxon>
        <taxon>Bacillati</taxon>
        <taxon>Bacillota</taxon>
        <taxon>Clostridia</taxon>
        <taxon>Peptostreptococcales</taxon>
        <taxon>Acidaminobacteraceae</taxon>
        <taxon>Acidaminobacter</taxon>
    </lineage>
</organism>
<dbReference type="OrthoDB" id="3192849at2"/>
<gene>
    <name evidence="2" type="ORF">SAMN03080599_00155</name>
</gene>
<evidence type="ECO:0000259" key="1">
    <source>
        <dbReference type="Pfam" id="PF11823"/>
    </source>
</evidence>
<evidence type="ECO:0000313" key="2">
    <source>
        <dbReference type="EMBL" id="SCZ76273.1"/>
    </source>
</evidence>
<dbReference type="RefSeq" id="WP_092588978.1">
    <property type="nucleotide sequence ID" value="NZ_FMWL01000001.1"/>
</dbReference>
<dbReference type="Pfam" id="PF11823">
    <property type="entry name" value="Se_S_carrier"/>
    <property type="match status" value="1"/>
</dbReference>
<dbReference type="Proteomes" id="UP000199208">
    <property type="component" value="Unassembled WGS sequence"/>
</dbReference>
<dbReference type="STRING" id="1120920.SAMN03080599_00155"/>
<proteinExistence type="predicted"/>
<protein>
    <recommendedName>
        <fullName evidence="1">Putative Se/S carrier protein-like domain-containing protein</fullName>
    </recommendedName>
</protein>
<evidence type="ECO:0000313" key="3">
    <source>
        <dbReference type="Proteomes" id="UP000199208"/>
    </source>
</evidence>
<sequence length="82" mass="9438">MADTYLIATFHTHAGALKFERKLKAVDESCKLMPVPRKISSSCGVCARFSFEDYQDLVFEDLDAVYRVNGQEFLRLWTNEVD</sequence>
<dbReference type="AlphaFoldDB" id="A0A1G5RQ82"/>
<dbReference type="EMBL" id="FMWL01000001">
    <property type="protein sequence ID" value="SCZ76273.1"/>
    <property type="molecule type" value="Genomic_DNA"/>
</dbReference>